<gene>
    <name evidence="1" type="ORF">HPBE_LOCUS11118</name>
</gene>
<dbReference type="WBParaSite" id="HPBE_0001111701-mRNA-1">
    <property type="protein sequence ID" value="HPBE_0001111701-mRNA-1"/>
    <property type="gene ID" value="HPBE_0001111701"/>
</dbReference>
<evidence type="ECO:0000313" key="2">
    <source>
        <dbReference type="Proteomes" id="UP000050761"/>
    </source>
</evidence>
<organism evidence="2 3">
    <name type="scientific">Heligmosomoides polygyrus</name>
    <name type="common">Parasitic roundworm</name>
    <dbReference type="NCBI Taxonomy" id="6339"/>
    <lineage>
        <taxon>Eukaryota</taxon>
        <taxon>Metazoa</taxon>
        <taxon>Ecdysozoa</taxon>
        <taxon>Nematoda</taxon>
        <taxon>Chromadorea</taxon>
        <taxon>Rhabditida</taxon>
        <taxon>Rhabditina</taxon>
        <taxon>Rhabditomorpha</taxon>
        <taxon>Strongyloidea</taxon>
        <taxon>Heligmosomidae</taxon>
        <taxon>Heligmosomoides</taxon>
    </lineage>
</organism>
<dbReference type="PANTHER" id="PTHR46238:SF8">
    <property type="entry name" value="ENDONUCLEASE_EXONUCLEASE_PHOSPHATASE DOMAIN-CONTAINING PROTEIN"/>
    <property type="match status" value="1"/>
</dbReference>
<accession>A0A3P7YHK3</accession>
<evidence type="ECO:0000313" key="3">
    <source>
        <dbReference type="WBParaSite" id="HPBE_0001111701-mRNA-1"/>
    </source>
</evidence>
<dbReference type="Proteomes" id="UP000050761">
    <property type="component" value="Unassembled WGS sequence"/>
</dbReference>
<dbReference type="PANTHER" id="PTHR46238">
    <property type="entry name" value="REVERSE TRANSCRIPTASE DOMAIN-CONTAINING PROTEIN"/>
    <property type="match status" value="1"/>
</dbReference>
<evidence type="ECO:0000313" key="1">
    <source>
        <dbReference type="EMBL" id="VDO87500.1"/>
    </source>
</evidence>
<keyword evidence="2" id="KW-1185">Reference proteome</keyword>
<dbReference type="AlphaFoldDB" id="A0A183FSX9"/>
<reference evidence="1 2" key="1">
    <citation type="submission" date="2018-11" db="EMBL/GenBank/DDBJ databases">
        <authorList>
            <consortium name="Pathogen Informatics"/>
        </authorList>
    </citation>
    <scope>NUCLEOTIDE SEQUENCE [LARGE SCALE GENOMIC DNA]</scope>
</reference>
<name>A0A183FSX9_HELPZ</name>
<accession>A0A183FSX9</accession>
<reference evidence="3" key="2">
    <citation type="submission" date="2019-09" db="UniProtKB">
        <authorList>
            <consortium name="WormBaseParasite"/>
        </authorList>
    </citation>
    <scope>IDENTIFICATION</scope>
</reference>
<sequence>MDVGESSSNKVNGTELAGTSALKYQGSAIASDGRLMVDVNTRVSAAWTRWRSLTGVLCDKKMPERLKSKIHQTVVRPIAVHSLKCWPASKKCRFSVMEMKAVRSTAGVTHLNRIRNGAIRQKFGVGPIAGKMREALLRWYGHVLRGKEDSVRKIGLNFEVSGKRTRGRPKPRCGAGFINDLQRFDRHWKLLKKRELTRLVNKRYGEILALSGFSAVISLSNLCKSLMNPAPGLIRYTMTLK</sequence>
<dbReference type="EMBL" id="UZAH01026990">
    <property type="protein sequence ID" value="VDO87500.1"/>
    <property type="molecule type" value="Genomic_DNA"/>
</dbReference>
<proteinExistence type="predicted"/>
<protein>
    <submittedName>
        <fullName evidence="3">DDE_Tnp_ISL3 domain-containing protein</fullName>
    </submittedName>
</protein>